<proteinExistence type="predicted"/>
<protein>
    <submittedName>
        <fullName evidence="1">Uncharacterized protein</fullName>
    </submittedName>
</protein>
<evidence type="ECO:0000313" key="1">
    <source>
        <dbReference type="EMBL" id="KKO06876.1"/>
    </source>
</evidence>
<comment type="caution">
    <text evidence="1">The sequence shown here is derived from an EMBL/GenBank/DDBJ whole genome shotgun (WGS) entry which is preliminary data.</text>
</comment>
<sequence>MKKTDGFTLASAAAALMMSGSGMAAFDVESKNPDAPIKISLCQSVHAAGQSACKGLGNEAGAGANSSGDVGFVAVSTGNANFSAAMCQVMGGSEAASLTATPETALAEEAVYVAYCNDVFTCAGLSACKGNANASCAGQNTCHGIGFVGVYTGDKALSDSLCEKLGGTVLSSL</sequence>
<organism evidence="1">
    <name type="scientific">marine sediment metagenome</name>
    <dbReference type="NCBI Taxonomy" id="412755"/>
    <lineage>
        <taxon>unclassified sequences</taxon>
        <taxon>metagenomes</taxon>
        <taxon>ecological metagenomes</taxon>
    </lineage>
</organism>
<dbReference type="AlphaFoldDB" id="A0A0F9VP51"/>
<dbReference type="EMBL" id="LAZR01000014">
    <property type="protein sequence ID" value="KKO06876.1"/>
    <property type="molecule type" value="Genomic_DNA"/>
</dbReference>
<name>A0A0F9VP51_9ZZZZ</name>
<reference evidence="1" key="1">
    <citation type="journal article" date="2015" name="Nature">
        <title>Complex archaea that bridge the gap between prokaryotes and eukaryotes.</title>
        <authorList>
            <person name="Spang A."/>
            <person name="Saw J.H."/>
            <person name="Jorgensen S.L."/>
            <person name="Zaremba-Niedzwiedzka K."/>
            <person name="Martijn J."/>
            <person name="Lind A.E."/>
            <person name="van Eijk R."/>
            <person name="Schleper C."/>
            <person name="Guy L."/>
            <person name="Ettema T.J."/>
        </authorList>
    </citation>
    <scope>NUCLEOTIDE SEQUENCE</scope>
</reference>
<gene>
    <name evidence="1" type="ORF">LCGC14_0060600</name>
</gene>
<accession>A0A0F9VP51</accession>